<evidence type="ECO:0000313" key="1">
    <source>
        <dbReference type="EMBL" id="XCC96612.1"/>
    </source>
</evidence>
<dbReference type="AlphaFoldDB" id="A0AAU8AP99"/>
<evidence type="ECO:0008006" key="2">
    <source>
        <dbReference type="Google" id="ProtNLM"/>
    </source>
</evidence>
<name>A0AAU8AP99_9RHOB</name>
<reference evidence="1" key="1">
    <citation type="submission" date="2023-02" db="EMBL/GenBank/DDBJ databases">
        <title>Description and genomic characterization of Salipiger bruguierae sp. nov., isolated from the sediment of mangrove plant Bruguiera sexangula.</title>
        <authorList>
            <person name="Long M."/>
        </authorList>
    </citation>
    <scope>NUCLEOTIDE SEQUENCE</scope>
    <source>
        <strain evidence="1">H15</strain>
    </source>
</reference>
<sequence>MRKWLLASTAIVAFTAGAERAEADPVTYALIQSGVSFWGAVSATYGVVAAAALQIGASMLLTAAVNSLSSSKVSAPKIKREFQLPDSRPTKRYVYGHYRMTPSPIPWRVSGNVLIGCLLLNSRPSAGTNLTVFIDGKECSVVRGSFFDFEDQDGAVLHPEGFYKFEDDDDGTFISAWLGLGDQVAPPAYVTDNFPSLFLTSDAWRGMTVLWVKFRAGSAGKQAKRWRNVPPTVEVQMDYSQVWDPRDVAQDPDNPATWTFSANQSLCLLDALTQNPLRRYKRSQLLLETFIDGADVADEPVICHYATLAAGADVYEPRYAVGGFINWSGGELSGLVQPIADAGAGRIIRMGGQLGYAPGAWEAPVYTAHDIVGDSVSFEVDQPSRNLAAALKVGYVSAERNFEDAETPLWPIPGGPAQVNDDNVNETTISFCNSPTQAQRIAKIEALRLGAQKRLSCTFPPSGMVVVPGSIVATDFAAPLTRMNGTWRAQGASPAIWLAEEGGVALRVPVTLAEESSAIYDWTPASDEKQIATADLSMSYEGPAAISDLVVEPVEVDSGGSVVLMLRYSFTPVSNVPIDHYELQFKLGADADYTPLPNRAPDVLSASGKIEGTFGPVEFGASYDFRALPVGFSDEGFWAYALGVGAGLQASGVSASAGPARLQVSGTAPSDGYLAGMRLYRAPVGGVFNDAVQVGKDIPVAPDAAFSIVFGDPEAVDLVSNGDFADGSGWMLGGGWSIAGGVASHDGASSGGTLGQASGALVAGAQYRLSAHVTAISGAGAAACQLVGDTVVSGDLFTSTGRKVSTVTAPTSPATLRLVAATNQLLSVNTFSVVAQTPDALPAGEGRFWLVPYTASGANGTPTALGTFTIT</sequence>
<accession>A0AAU8AP99</accession>
<dbReference type="EMBL" id="CP123385">
    <property type="protein sequence ID" value="XCC96612.1"/>
    <property type="molecule type" value="Genomic_DNA"/>
</dbReference>
<organism evidence="1">
    <name type="scientific">Alloyangia sp. H15</name>
    <dbReference type="NCBI Taxonomy" id="3029062"/>
    <lineage>
        <taxon>Bacteria</taxon>
        <taxon>Pseudomonadati</taxon>
        <taxon>Pseudomonadota</taxon>
        <taxon>Alphaproteobacteria</taxon>
        <taxon>Rhodobacterales</taxon>
        <taxon>Roseobacteraceae</taxon>
        <taxon>Alloyangia</taxon>
    </lineage>
</organism>
<proteinExistence type="predicted"/>
<dbReference type="RefSeq" id="WP_353475509.1">
    <property type="nucleotide sequence ID" value="NZ_CP123385.1"/>
</dbReference>
<gene>
    <name evidence="1" type="ORF">PVT71_18255</name>
</gene>
<protein>
    <recommendedName>
        <fullName evidence="2">Tip attachment protein J domain-containing protein</fullName>
    </recommendedName>
</protein>